<proteinExistence type="predicted"/>
<evidence type="ECO:0000313" key="1">
    <source>
        <dbReference type="EMBL" id="SEG09156.1"/>
    </source>
</evidence>
<evidence type="ECO:0000313" key="2">
    <source>
        <dbReference type="Proteomes" id="UP000236743"/>
    </source>
</evidence>
<dbReference type="OrthoDB" id="7593450at2"/>
<name>A0A1H5XD71_9HYPH</name>
<dbReference type="PANTHER" id="PTHR23004:SF7">
    <property type="entry name" value="DUF924-DOMAIN-CONTAINING PROTEIN"/>
    <property type="match status" value="1"/>
</dbReference>
<dbReference type="InterPro" id="IPR010323">
    <property type="entry name" value="DUF924"/>
</dbReference>
<gene>
    <name evidence="1" type="ORF">SAMN04488115_103177</name>
</gene>
<protein>
    <submittedName>
        <fullName evidence="1">Uncharacterized conserved protein, DUF924 family</fullName>
    </submittedName>
</protein>
<dbReference type="Gene3D" id="1.20.58.320">
    <property type="entry name" value="TPR-like"/>
    <property type="match status" value="1"/>
</dbReference>
<dbReference type="InterPro" id="IPR011990">
    <property type="entry name" value="TPR-like_helical_dom_sf"/>
</dbReference>
<accession>A0A1H5XD71</accession>
<dbReference type="Gene3D" id="1.25.40.10">
    <property type="entry name" value="Tetratricopeptide repeat domain"/>
    <property type="match status" value="1"/>
</dbReference>
<dbReference type="RefSeq" id="WP_103872034.1">
    <property type="nucleotide sequence ID" value="NZ_FNUY01000003.1"/>
</dbReference>
<dbReference type="Proteomes" id="UP000236743">
    <property type="component" value="Unassembled WGS sequence"/>
</dbReference>
<keyword evidence="2" id="KW-1185">Reference proteome</keyword>
<dbReference type="SUPFAM" id="SSF48452">
    <property type="entry name" value="TPR-like"/>
    <property type="match status" value="1"/>
</dbReference>
<sequence length="182" mass="20007">MQPIATIETVIAFWKAAGDQLWFGKDELFDARCREGFLTTHEAAARGDLAGWAGSADGALALVLLLDQFPRNMFRGTPRAFATDAAALKLADRAIERGYDARVDPELRPFFYLPFMHAEDIGAQERGVALYADAGLDDNLGFAIEHRDIIARFGRFPHRNAILGRDTTEAEGKFLDEGGFAG</sequence>
<dbReference type="PANTHER" id="PTHR23004">
    <property type="entry name" value="DOUBLECORTIN DOMAIN CONTAINING 2"/>
    <property type="match status" value="1"/>
</dbReference>
<dbReference type="AlphaFoldDB" id="A0A1H5XD71"/>
<dbReference type="Pfam" id="PF06041">
    <property type="entry name" value="DUF924"/>
    <property type="match status" value="1"/>
</dbReference>
<organism evidence="1 2">
    <name type="scientific">Bosea lathyri</name>
    <dbReference type="NCBI Taxonomy" id="1036778"/>
    <lineage>
        <taxon>Bacteria</taxon>
        <taxon>Pseudomonadati</taxon>
        <taxon>Pseudomonadota</taxon>
        <taxon>Alphaproteobacteria</taxon>
        <taxon>Hyphomicrobiales</taxon>
        <taxon>Boseaceae</taxon>
        <taxon>Bosea</taxon>
    </lineage>
</organism>
<reference evidence="1 2" key="1">
    <citation type="submission" date="2016-10" db="EMBL/GenBank/DDBJ databases">
        <authorList>
            <person name="de Groot N.N."/>
        </authorList>
    </citation>
    <scope>NUCLEOTIDE SEQUENCE [LARGE SCALE GENOMIC DNA]</scope>
    <source>
        <strain evidence="1 2">DSM 26656</strain>
    </source>
</reference>
<dbReference type="EMBL" id="FNUY01000003">
    <property type="protein sequence ID" value="SEG09156.1"/>
    <property type="molecule type" value="Genomic_DNA"/>
</dbReference>